<evidence type="ECO:0000313" key="1">
    <source>
        <dbReference type="EMBL" id="SDO30974.1"/>
    </source>
</evidence>
<proteinExistence type="predicted"/>
<evidence type="ECO:0000313" key="2">
    <source>
        <dbReference type="Proteomes" id="UP000199134"/>
    </source>
</evidence>
<dbReference type="AlphaFoldDB" id="A0A1H0IHR5"/>
<reference evidence="2" key="1">
    <citation type="submission" date="2016-10" db="EMBL/GenBank/DDBJ databases">
        <authorList>
            <person name="de Groot N.N."/>
        </authorList>
    </citation>
    <scope>NUCLEOTIDE SEQUENCE [LARGE SCALE GENOMIC DNA]</scope>
    <source>
        <strain evidence="2">BP1-145</strain>
    </source>
</reference>
<protein>
    <recommendedName>
        <fullName evidence="3">Transposase DDE domain-containing protein</fullName>
    </recommendedName>
</protein>
<organism evidence="1 2">
    <name type="scientific">Prevotella communis</name>
    <dbReference type="NCBI Taxonomy" id="2913614"/>
    <lineage>
        <taxon>Bacteria</taxon>
        <taxon>Pseudomonadati</taxon>
        <taxon>Bacteroidota</taxon>
        <taxon>Bacteroidia</taxon>
        <taxon>Bacteroidales</taxon>
        <taxon>Prevotellaceae</taxon>
        <taxon>Prevotella</taxon>
    </lineage>
</organism>
<dbReference type="Proteomes" id="UP000199134">
    <property type="component" value="Unassembled WGS sequence"/>
</dbReference>
<accession>A0A1H0IHR5</accession>
<feature type="non-terminal residue" evidence="1">
    <location>
        <position position="109"/>
    </location>
</feature>
<evidence type="ECO:0008006" key="3">
    <source>
        <dbReference type="Google" id="ProtNLM"/>
    </source>
</evidence>
<name>A0A1H0IHR5_9BACT</name>
<comment type="caution">
    <text evidence="1">The sequence shown here is derived from an EMBL/GenBank/DDBJ whole genome shotgun (WGS) entry which is preliminary data.</text>
</comment>
<sequence length="109" mass="12994">MRVMECINIRPEQIGPEKKENCKFTNVQVLNLLMLFPFFVVRNAYRYSGSSLSRLFCCEKDMFYRFMNDGDIKWRKLLYAMNLQLLRKISRSTEAEHDKPVCLIIDDTD</sequence>
<dbReference type="EMBL" id="FNIW01000015">
    <property type="protein sequence ID" value="SDO30974.1"/>
    <property type="molecule type" value="Genomic_DNA"/>
</dbReference>
<gene>
    <name evidence="1" type="ORF">SAMN04487900_1151</name>
</gene>